<evidence type="ECO:0000313" key="4">
    <source>
        <dbReference type="Proteomes" id="UP000006844"/>
    </source>
</evidence>
<dbReference type="PROSITE" id="PS50853">
    <property type="entry name" value="FN3"/>
    <property type="match status" value="1"/>
</dbReference>
<dbReference type="InterPro" id="IPR013783">
    <property type="entry name" value="Ig-like_fold"/>
</dbReference>
<organism evidence="3 4">
    <name type="scientific">Terriglobus saanensis (strain ATCC BAA-1853 / DSM 23119 / SP1PR4)</name>
    <dbReference type="NCBI Taxonomy" id="401053"/>
    <lineage>
        <taxon>Bacteria</taxon>
        <taxon>Pseudomonadati</taxon>
        <taxon>Acidobacteriota</taxon>
        <taxon>Terriglobia</taxon>
        <taxon>Terriglobales</taxon>
        <taxon>Acidobacteriaceae</taxon>
        <taxon>Terriglobus</taxon>
    </lineage>
</organism>
<dbReference type="SMART" id="SM00060">
    <property type="entry name" value="FN3"/>
    <property type="match status" value="3"/>
</dbReference>
<dbReference type="AlphaFoldDB" id="E8UZ43"/>
<dbReference type="InterPro" id="IPR036116">
    <property type="entry name" value="FN3_sf"/>
</dbReference>
<feature type="region of interest" description="Disordered" evidence="1">
    <location>
        <begin position="192"/>
        <end position="219"/>
    </location>
</feature>
<proteinExistence type="predicted"/>
<feature type="domain" description="Fibronectin type-III" evidence="2">
    <location>
        <begin position="269"/>
        <end position="364"/>
    </location>
</feature>
<reference evidence="3 4" key="1">
    <citation type="journal article" date="2012" name="Stand. Genomic Sci.">
        <title>Complete genome sequence of Terriglobus saanensis type strain SP1PR4(T), an Acidobacteria from tundra soil.</title>
        <authorList>
            <person name="Rawat S.R."/>
            <person name="Mannisto M.K."/>
            <person name="Starovoytov V."/>
            <person name="Goodwin L."/>
            <person name="Nolan M."/>
            <person name="Hauser L."/>
            <person name="Land M."/>
            <person name="Davenport K.W."/>
            <person name="Woyke T."/>
            <person name="Haggblom M.M."/>
        </authorList>
    </citation>
    <scope>NUCLEOTIDE SEQUENCE</scope>
    <source>
        <strain evidence="4">ATCC BAA-1853 / DSM 23119 / SP1PR4</strain>
    </source>
</reference>
<dbReference type="Gene3D" id="2.60.40.10">
    <property type="entry name" value="Immunoglobulins"/>
    <property type="match status" value="1"/>
</dbReference>
<gene>
    <name evidence="3" type="ordered locus">AciPR4_0148</name>
</gene>
<dbReference type="Proteomes" id="UP000006844">
    <property type="component" value="Chromosome"/>
</dbReference>
<dbReference type="EMBL" id="CP002467">
    <property type="protein sequence ID" value="ADV80988.1"/>
    <property type="molecule type" value="Genomic_DNA"/>
</dbReference>
<evidence type="ECO:0000256" key="1">
    <source>
        <dbReference type="SAM" id="MobiDB-lite"/>
    </source>
</evidence>
<dbReference type="InterPro" id="IPR003961">
    <property type="entry name" value="FN3_dom"/>
</dbReference>
<dbReference type="SUPFAM" id="SSF49265">
    <property type="entry name" value="Fibronectin type III"/>
    <property type="match status" value="1"/>
</dbReference>
<evidence type="ECO:0000259" key="2">
    <source>
        <dbReference type="PROSITE" id="PS50853"/>
    </source>
</evidence>
<dbReference type="KEGG" id="tsa:AciPR4_0148"/>
<dbReference type="STRING" id="401053.AciPR4_0148"/>
<dbReference type="HOGENOM" id="CLU_709331_0_0_0"/>
<keyword evidence="4" id="KW-1185">Reference proteome</keyword>
<accession>E8UZ43</accession>
<protein>
    <submittedName>
        <fullName evidence="3">Fibronectin type III domain protein</fullName>
    </submittedName>
</protein>
<name>E8UZ43_TERSS</name>
<evidence type="ECO:0000313" key="3">
    <source>
        <dbReference type="EMBL" id="ADV80988.1"/>
    </source>
</evidence>
<sequence>MAIGLGLTGCASPGLPKAPSLNLPKTANDLTAQRRGSSVHLQWTTPERNTDGLLLIPPASRKKYLAPTAEICRTETPNAIACAVTGRITTHPGAAESFDDVLPPALQAGPVRALQYRVRLLNAAGRSAPAATVLAPAGQAPPPTAGLRVRAVRQGAELAWNPVGDSVSGETVHILRSSADAPVVVKTAKKKSKIYKGPSSSQPEASQLRLEASPDPGGAVDPSIISGEKYIYTVARERSVTLAGHAYTVSSDLSTVTSSALTDTFAPRAPTGLDSIATPKSDESKVSIDLSWEPNAETDLAGYLVYRKDSVSGITAKLTPQIQPGTAFHDEVLLAGRKYIYWVTAIDRSGNESPRSSSTEETLP</sequence>
<dbReference type="eggNOG" id="COG4733">
    <property type="taxonomic scope" value="Bacteria"/>
</dbReference>
<dbReference type="CDD" id="cd00063">
    <property type="entry name" value="FN3"/>
    <property type="match status" value="1"/>
</dbReference>